<organism evidence="16 17">
    <name type="scientific">Hufsiella arboris</name>
    <dbReference type="NCBI Taxonomy" id="2695275"/>
    <lineage>
        <taxon>Bacteria</taxon>
        <taxon>Pseudomonadati</taxon>
        <taxon>Bacteroidota</taxon>
        <taxon>Sphingobacteriia</taxon>
        <taxon>Sphingobacteriales</taxon>
        <taxon>Sphingobacteriaceae</taxon>
        <taxon>Hufsiella</taxon>
    </lineage>
</organism>
<comment type="caution">
    <text evidence="16">The sequence shown here is derived from an EMBL/GenBank/DDBJ whole genome shotgun (WGS) entry which is preliminary data.</text>
</comment>
<proteinExistence type="inferred from homology"/>
<evidence type="ECO:0000256" key="12">
    <source>
        <dbReference type="ARBA" id="ARBA00023204"/>
    </source>
</evidence>
<evidence type="ECO:0000256" key="6">
    <source>
        <dbReference type="ARBA" id="ARBA00022485"/>
    </source>
</evidence>
<keyword evidence="12" id="KW-0234">DNA repair</keyword>
<dbReference type="CDD" id="cd03431">
    <property type="entry name" value="NUDIX_DNA_Glycosylase_C-MutY"/>
    <property type="match status" value="1"/>
</dbReference>
<evidence type="ECO:0000256" key="9">
    <source>
        <dbReference type="ARBA" id="ARBA00022801"/>
    </source>
</evidence>
<dbReference type="GO" id="GO:0034039">
    <property type="term" value="F:8-oxo-7,8-dihydroguanine DNA N-glycosylase activity"/>
    <property type="evidence" value="ECO:0007669"/>
    <property type="project" value="TreeGrafter"/>
</dbReference>
<keyword evidence="10 14" id="KW-0408">Iron</keyword>
<evidence type="ECO:0000256" key="7">
    <source>
        <dbReference type="ARBA" id="ARBA00022723"/>
    </source>
</evidence>
<evidence type="ECO:0000256" key="14">
    <source>
        <dbReference type="RuleBase" id="RU365096"/>
    </source>
</evidence>
<dbReference type="SUPFAM" id="SSF48150">
    <property type="entry name" value="DNA-glycosylase"/>
    <property type="match status" value="1"/>
</dbReference>
<dbReference type="RefSeq" id="WP_160844780.1">
    <property type="nucleotide sequence ID" value="NZ_WVHT01000005.1"/>
</dbReference>
<dbReference type="PANTHER" id="PTHR42944:SF1">
    <property type="entry name" value="ADENINE DNA GLYCOSYLASE"/>
    <property type="match status" value="1"/>
</dbReference>
<evidence type="ECO:0000256" key="4">
    <source>
        <dbReference type="ARBA" id="ARBA00012045"/>
    </source>
</evidence>
<feature type="domain" description="HhH-GPD" evidence="15">
    <location>
        <begin position="35"/>
        <end position="186"/>
    </location>
</feature>
<comment type="function">
    <text evidence="2">Adenine glycosylase active on G-A mispairs. MutY also corrects error-prone DNA synthesis past GO lesions which are due to the oxidatively damaged form of guanine: 7,8-dihydro-8-oxoguanine (8-oxo-dGTP).</text>
</comment>
<keyword evidence="17" id="KW-1185">Reference proteome</keyword>
<comment type="similarity">
    <text evidence="3 14">Belongs to the Nth/MutY family.</text>
</comment>
<dbReference type="InterPro" id="IPR015797">
    <property type="entry name" value="NUDIX_hydrolase-like_dom_sf"/>
</dbReference>
<dbReference type="GO" id="GO:0046872">
    <property type="term" value="F:metal ion binding"/>
    <property type="evidence" value="ECO:0007669"/>
    <property type="project" value="UniProtKB-UniRule"/>
</dbReference>
<evidence type="ECO:0000256" key="8">
    <source>
        <dbReference type="ARBA" id="ARBA00022763"/>
    </source>
</evidence>
<protein>
    <recommendedName>
        <fullName evidence="5 14">Adenine DNA glycosylase</fullName>
        <ecNumber evidence="4 14">3.2.2.31</ecNumber>
    </recommendedName>
</protein>
<dbReference type="Pfam" id="PF14815">
    <property type="entry name" value="NUDIX_4"/>
    <property type="match status" value="1"/>
</dbReference>
<dbReference type="CDD" id="cd00056">
    <property type="entry name" value="ENDO3c"/>
    <property type="match status" value="1"/>
</dbReference>
<dbReference type="InterPro" id="IPR044298">
    <property type="entry name" value="MIG/MutY"/>
</dbReference>
<dbReference type="InterPro" id="IPR023170">
    <property type="entry name" value="HhH_base_excis_C"/>
</dbReference>
<dbReference type="EC" id="3.2.2.31" evidence="4 14"/>
<accession>A0A7K1YAJ8</accession>
<dbReference type="SUPFAM" id="SSF55811">
    <property type="entry name" value="Nudix"/>
    <property type="match status" value="1"/>
</dbReference>
<dbReference type="GO" id="GO:0000701">
    <property type="term" value="F:purine-specific mismatch base pair DNA N-glycosylase activity"/>
    <property type="evidence" value="ECO:0007669"/>
    <property type="project" value="UniProtKB-EC"/>
</dbReference>
<keyword evidence="9" id="KW-0378">Hydrolase</keyword>
<dbReference type="GO" id="GO:0051539">
    <property type="term" value="F:4 iron, 4 sulfur cluster binding"/>
    <property type="evidence" value="ECO:0007669"/>
    <property type="project" value="UniProtKB-UniRule"/>
</dbReference>
<dbReference type="InterPro" id="IPR011257">
    <property type="entry name" value="DNA_glycosylase"/>
</dbReference>
<evidence type="ECO:0000256" key="3">
    <source>
        <dbReference type="ARBA" id="ARBA00008343"/>
    </source>
</evidence>
<evidence type="ECO:0000256" key="11">
    <source>
        <dbReference type="ARBA" id="ARBA00023014"/>
    </source>
</evidence>
<dbReference type="GO" id="GO:0032357">
    <property type="term" value="F:oxidized purine DNA binding"/>
    <property type="evidence" value="ECO:0007669"/>
    <property type="project" value="TreeGrafter"/>
</dbReference>
<dbReference type="PANTHER" id="PTHR42944">
    <property type="entry name" value="ADENINE DNA GLYCOSYLASE"/>
    <property type="match status" value="1"/>
</dbReference>
<evidence type="ECO:0000259" key="15">
    <source>
        <dbReference type="SMART" id="SM00478"/>
    </source>
</evidence>
<gene>
    <name evidence="16" type="primary">mutY</name>
    <name evidence="16" type="ORF">GS399_11485</name>
</gene>
<dbReference type="NCBIfam" id="TIGR01084">
    <property type="entry name" value="mutY"/>
    <property type="match status" value="1"/>
</dbReference>
<dbReference type="Proteomes" id="UP000466586">
    <property type="component" value="Unassembled WGS sequence"/>
</dbReference>
<evidence type="ECO:0000256" key="10">
    <source>
        <dbReference type="ARBA" id="ARBA00023004"/>
    </source>
</evidence>
<dbReference type="GO" id="GO:0035485">
    <property type="term" value="F:adenine/guanine mispair binding"/>
    <property type="evidence" value="ECO:0007669"/>
    <property type="project" value="TreeGrafter"/>
</dbReference>
<evidence type="ECO:0000256" key="13">
    <source>
        <dbReference type="ARBA" id="ARBA00023295"/>
    </source>
</evidence>
<dbReference type="InterPro" id="IPR003265">
    <property type="entry name" value="HhH-GPD_domain"/>
</dbReference>
<dbReference type="InterPro" id="IPR000445">
    <property type="entry name" value="HhH_motif"/>
</dbReference>
<dbReference type="GO" id="GO:0006284">
    <property type="term" value="P:base-excision repair"/>
    <property type="evidence" value="ECO:0007669"/>
    <property type="project" value="UniProtKB-UniRule"/>
</dbReference>
<dbReference type="InterPro" id="IPR029119">
    <property type="entry name" value="MutY_C"/>
</dbReference>
<evidence type="ECO:0000256" key="2">
    <source>
        <dbReference type="ARBA" id="ARBA00002933"/>
    </source>
</evidence>
<keyword evidence="6" id="KW-0004">4Fe-4S</keyword>
<dbReference type="Pfam" id="PF00730">
    <property type="entry name" value="HhH-GPD"/>
    <property type="match status" value="1"/>
</dbReference>
<evidence type="ECO:0000313" key="17">
    <source>
        <dbReference type="Proteomes" id="UP000466586"/>
    </source>
</evidence>
<keyword evidence="13 14" id="KW-0326">Glycosidase</keyword>
<dbReference type="AlphaFoldDB" id="A0A7K1YAJ8"/>
<dbReference type="Gene3D" id="1.10.340.30">
    <property type="entry name" value="Hypothetical protein, domain 2"/>
    <property type="match status" value="1"/>
</dbReference>
<dbReference type="SMART" id="SM00478">
    <property type="entry name" value="ENDO3c"/>
    <property type="match status" value="1"/>
</dbReference>
<evidence type="ECO:0000256" key="1">
    <source>
        <dbReference type="ARBA" id="ARBA00000843"/>
    </source>
</evidence>
<dbReference type="EMBL" id="WVHT01000005">
    <property type="protein sequence ID" value="MXV51594.1"/>
    <property type="molecule type" value="Genomic_DNA"/>
</dbReference>
<dbReference type="InterPro" id="IPR005760">
    <property type="entry name" value="A/G_AdeGlyc_MutY"/>
</dbReference>
<dbReference type="Gene3D" id="3.90.79.10">
    <property type="entry name" value="Nucleoside Triphosphate Pyrophosphohydrolase"/>
    <property type="match status" value="1"/>
</dbReference>
<keyword evidence="7" id="KW-0479">Metal-binding</keyword>
<dbReference type="Gene3D" id="1.10.1670.10">
    <property type="entry name" value="Helix-hairpin-Helix base-excision DNA repair enzymes (C-terminal)"/>
    <property type="match status" value="1"/>
</dbReference>
<sequence>MIFSEEVINWYLKNKRDLPWRDTNDAYIIWLSEIIMQQTRVEQGMPYFNRFLENYPTVSHFASATEDEILKLWQGLGYYSRGRNMHYTANLVMDEHGGYFPTSYDKLIKLKGVGEYTAAAIASFSVGEAKAVVDGNVFRLLSRYFGVDIPINSTKGKKTFGELADEIMDREQPGIYNQAVMEFGALQCKPFNPDCPTCPLRPGCYAFRNRKVKELPVKLKQVASKDRYFYYFVVSKNNRLLVNKRGANDIWQNLYELPLFETSQAVSIEELLASPEVRSNFGDVLAKKITGPIKHVLSHQNLHATFIEIQDFEERFASKMNWQYVDYEEVRNLAQPKLIFSFLNKFLN</sequence>
<comment type="cofactor">
    <cofactor evidence="14">
        <name>[4Fe-4S] cluster</name>
        <dbReference type="ChEBI" id="CHEBI:49883"/>
    </cofactor>
    <text evidence="14">Binds 1 [4Fe-4S] cluster.</text>
</comment>
<reference evidence="16 17" key="1">
    <citation type="submission" date="2019-11" db="EMBL/GenBank/DDBJ databases">
        <title>Pedobacter sp. HMF7647 Genome sequencing and assembly.</title>
        <authorList>
            <person name="Kang H."/>
            <person name="Kim H."/>
            <person name="Joh K."/>
        </authorList>
    </citation>
    <scope>NUCLEOTIDE SEQUENCE [LARGE SCALE GENOMIC DNA]</scope>
    <source>
        <strain evidence="16 17">HMF7647</strain>
    </source>
</reference>
<comment type="catalytic activity">
    <reaction evidence="1 14">
        <text>Hydrolyzes free adenine bases from 7,8-dihydro-8-oxoguanine:adenine mismatched double-stranded DNA, leaving an apurinic site.</text>
        <dbReference type="EC" id="3.2.2.31"/>
    </reaction>
</comment>
<name>A0A7K1YAJ8_9SPHI</name>
<dbReference type="FunFam" id="1.10.340.30:FF:000002">
    <property type="entry name" value="Adenine DNA glycosylase"/>
    <property type="match status" value="1"/>
</dbReference>
<evidence type="ECO:0000256" key="5">
    <source>
        <dbReference type="ARBA" id="ARBA00022023"/>
    </source>
</evidence>
<keyword evidence="11" id="KW-0411">Iron-sulfur</keyword>
<dbReference type="GO" id="GO:0006298">
    <property type="term" value="P:mismatch repair"/>
    <property type="evidence" value="ECO:0007669"/>
    <property type="project" value="TreeGrafter"/>
</dbReference>
<keyword evidence="8 14" id="KW-0227">DNA damage</keyword>
<evidence type="ECO:0000313" key="16">
    <source>
        <dbReference type="EMBL" id="MXV51594.1"/>
    </source>
</evidence>
<dbReference type="Pfam" id="PF00633">
    <property type="entry name" value="HHH"/>
    <property type="match status" value="1"/>
</dbReference>